<dbReference type="GO" id="GO:0006412">
    <property type="term" value="P:translation"/>
    <property type="evidence" value="ECO:0007669"/>
    <property type="project" value="InterPro"/>
</dbReference>
<accession>A0A1J5HWK8</accession>
<dbReference type="PANTHER" id="PTHR13501">
    <property type="entry name" value="CHLOROPLAST 50S RIBOSOMAL PROTEIN L22-RELATED"/>
    <property type="match status" value="1"/>
</dbReference>
<comment type="function">
    <text evidence="6">This protein binds specifically to 23S rRNA; its binding is stimulated by other ribosomal proteins, e.g., L4, L17, and L20. It is important during the early stages of 50S assembly. It makes multiple contacts with different domains of the 23S rRNA in the assembled 50S subunit and ribosome.</text>
</comment>
<gene>
    <name evidence="8" type="ORF">AUK04_03535</name>
</gene>
<dbReference type="EMBL" id="MNZM01000089">
    <property type="protein sequence ID" value="OIP83328.1"/>
    <property type="molecule type" value="Genomic_DNA"/>
</dbReference>
<dbReference type="Proteomes" id="UP000183758">
    <property type="component" value="Unassembled WGS sequence"/>
</dbReference>
<dbReference type="InterPro" id="IPR047867">
    <property type="entry name" value="Ribosomal_uL22_bac/org-type"/>
</dbReference>
<dbReference type="GO" id="GO:0022625">
    <property type="term" value="C:cytosolic large ribosomal subunit"/>
    <property type="evidence" value="ECO:0007669"/>
    <property type="project" value="TreeGrafter"/>
</dbReference>
<organism evidence="8 9">
    <name type="scientific">Candidatus Roizmanbacteria bacterium CG2_30_33_16</name>
    <dbReference type="NCBI Taxonomy" id="1805340"/>
    <lineage>
        <taxon>Bacteria</taxon>
        <taxon>Candidatus Roizmaniibacteriota</taxon>
    </lineage>
</organism>
<feature type="compositionally biased region" description="Basic and acidic residues" evidence="7">
    <location>
        <begin position="116"/>
        <end position="125"/>
    </location>
</feature>
<dbReference type="Gene3D" id="3.90.470.10">
    <property type="entry name" value="Ribosomal protein L22/L17"/>
    <property type="match status" value="1"/>
</dbReference>
<proteinExistence type="inferred from homology"/>
<dbReference type="GO" id="GO:0003735">
    <property type="term" value="F:structural constituent of ribosome"/>
    <property type="evidence" value="ECO:0007669"/>
    <property type="project" value="InterPro"/>
</dbReference>
<dbReference type="Pfam" id="PF00237">
    <property type="entry name" value="Ribosomal_L22"/>
    <property type="match status" value="1"/>
</dbReference>
<dbReference type="InterPro" id="IPR036394">
    <property type="entry name" value="Ribosomal_uL22_sf"/>
</dbReference>
<name>A0A1J5HWK8_9BACT</name>
<comment type="subunit">
    <text evidence="5">Part of the 50S ribosomal subunit.</text>
</comment>
<evidence type="ECO:0000313" key="8">
    <source>
        <dbReference type="EMBL" id="OIP83328.1"/>
    </source>
</evidence>
<reference evidence="8 9" key="1">
    <citation type="journal article" date="2016" name="Environ. Microbiol.">
        <title>Genomic resolution of a cold subsurface aquifer community provides metabolic insights for novel microbes adapted to high CO concentrations.</title>
        <authorList>
            <person name="Probst A.J."/>
            <person name="Castelle C.J."/>
            <person name="Singh A."/>
            <person name="Brown C.T."/>
            <person name="Anantharaman K."/>
            <person name="Sharon I."/>
            <person name="Hug L.A."/>
            <person name="Burstein D."/>
            <person name="Emerson J.B."/>
            <person name="Thomas B.C."/>
            <person name="Banfield J.F."/>
        </authorList>
    </citation>
    <scope>NUCLEOTIDE SEQUENCE [LARGE SCALE GENOMIC DNA]</scope>
    <source>
        <strain evidence="8">CG2_30_33_16</strain>
    </source>
</reference>
<evidence type="ECO:0000256" key="4">
    <source>
        <dbReference type="RuleBase" id="RU004005"/>
    </source>
</evidence>
<keyword evidence="5" id="KW-0699">rRNA-binding</keyword>
<sequence>MNNQTIIKDVHVSPKKIRFLMDFVKKLKPVDAVDHLAYMSQHSARILKTAIQAAISSSVLALKTVPDMLKFRVLIIDQGHVLKRFRAGGRGTAKPIKRRMAHIKIILEIDQPKEKKIENRKEKKEKVNKKTIKENTKTVKPKRDNIKKPKKVTNKKL</sequence>
<evidence type="ECO:0000256" key="7">
    <source>
        <dbReference type="SAM" id="MobiDB-lite"/>
    </source>
</evidence>
<dbReference type="GO" id="GO:0019843">
    <property type="term" value="F:rRNA binding"/>
    <property type="evidence" value="ECO:0007669"/>
    <property type="project" value="UniProtKB-KW"/>
</dbReference>
<protein>
    <recommendedName>
        <fullName evidence="6">50S ribosomal protein L22</fullName>
    </recommendedName>
</protein>
<evidence type="ECO:0000256" key="3">
    <source>
        <dbReference type="ARBA" id="ARBA00023274"/>
    </source>
</evidence>
<keyword evidence="5" id="KW-0694">RNA-binding</keyword>
<dbReference type="InterPro" id="IPR001063">
    <property type="entry name" value="Ribosomal_uL22"/>
</dbReference>
<evidence type="ECO:0000256" key="2">
    <source>
        <dbReference type="ARBA" id="ARBA00022980"/>
    </source>
</evidence>
<feature type="compositionally biased region" description="Basic residues" evidence="7">
    <location>
        <begin position="148"/>
        <end position="157"/>
    </location>
</feature>
<evidence type="ECO:0000256" key="6">
    <source>
        <dbReference type="RuleBase" id="RU004008"/>
    </source>
</evidence>
<dbReference type="PANTHER" id="PTHR13501:SF8">
    <property type="entry name" value="LARGE RIBOSOMAL SUBUNIT PROTEIN UL22M"/>
    <property type="match status" value="1"/>
</dbReference>
<dbReference type="AlphaFoldDB" id="A0A1J5HWK8"/>
<feature type="compositionally biased region" description="Basic and acidic residues" evidence="7">
    <location>
        <begin position="131"/>
        <end position="147"/>
    </location>
</feature>
<evidence type="ECO:0000313" key="9">
    <source>
        <dbReference type="Proteomes" id="UP000183758"/>
    </source>
</evidence>
<keyword evidence="3 4" id="KW-0687">Ribonucleoprotein</keyword>
<comment type="similarity">
    <text evidence="1 4">Belongs to the universal ribosomal protein uL22 family.</text>
</comment>
<feature type="region of interest" description="Disordered" evidence="7">
    <location>
        <begin position="116"/>
        <end position="157"/>
    </location>
</feature>
<comment type="caution">
    <text evidence="8">The sequence shown here is derived from an EMBL/GenBank/DDBJ whole genome shotgun (WGS) entry which is preliminary data.</text>
</comment>
<dbReference type="SUPFAM" id="SSF54843">
    <property type="entry name" value="Ribosomal protein L22"/>
    <property type="match status" value="1"/>
</dbReference>
<evidence type="ECO:0000256" key="5">
    <source>
        <dbReference type="RuleBase" id="RU004006"/>
    </source>
</evidence>
<keyword evidence="2 4" id="KW-0689">Ribosomal protein</keyword>
<evidence type="ECO:0000256" key="1">
    <source>
        <dbReference type="ARBA" id="ARBA00009451"/>
    </source>
</evidence>